<proteinExistence type="inferred from homology"/>
<evidence type="ECO:0008006" key="10">
    <source>
        <dbReference type="Google" id="ProtNLM"/>
    </source>
</evidence>
<comment type="subcellular location">
    <subcellularLocation>
        <location evidence="1">Secreted</location>
    </subcellularLocation>
</comment>
<dbReference type="Proteomes" id="UP001146120">
    <property type="component" value="Unassembled WGS sequence"/>
</dbReference>
<gene>
    <name evidence="8" type="ORF">N0F65_002473</name>
</gene>
<feature type="compositionally biased region" description="Polar residues" evidence="6">
    <location>
        <begin position="489"/>
        <end position="509"/>
    </location>
</feature>
<keyword evidence="7" id="KW-0732">Signal</keyword>
<sequence>VRSIIVLAAAAFVGSAIAADCDGATSATAFGSLAVLLSNPDLDACATKSGYDMMHATGLPSTAQNDKMCPNPSSMQIRSIIVLAAAAFAGAAIAADCDAATSAAAFGSLAVLLSNPDLDACATTSGYDMLHATSVPTPAQNEKMCAAPECHRFIKASPAEPKGSQLSKKNSRTWIIRHLSSKYASHTQAKRSKPSAMQIRSVVVLVTAAFVGSAIAADCDPATSAAAFGSLAVLLSNPDLDACATASAYDMMHATGMPSSAQNKKMCAAPECHRFIKARSKSRAMQIRSIIALAATAFAGSAIAIDCDTATSAAAFGSLAMLLSNPNIEACATKSGYDMMHAAGLPTPAQNDKMCATHECHSLIKAVGSLNPPDCVLLIPTSGAKMNIKALVDAFEPGCKPSRSSANNNKPIEAPTQSTTTADMPTTAQKPSSTAADKPTVTPTPTTTKNIKTSVAPAPWATTNKPSTVPTTTPTTVPTTIPTPWATTDKPTGTPTPWATTNKPTTELSKSPCAMPTPTGIKQTFN</sequence>
<evidence type="ECO:0000313" key="9">
    <source>
        <dbReference type="Proteomes" id="UP001146120"/>
    </source>
</evidence>
<reference evidence="8" key="1">
    <citation type="submission" date="2022-11" db="EMBL/GenBank/DDBJ databases">
        <authorList>
            <person name="Morgan W.R."/>
            <person name="Tartar A."/>
        </authorList>
    </citation>
    <scope>NUCLEOTIDE SEQUENCE</scope>
    <source>
        <strain evidence="8">ARSEF 373</strain>
    </source>
</reference>
<dbReference type="SMART" id="SM01187">
    <property type="entry name" value="Elicitin"/>
    <property type="match status" value="4"/>
</dbReference>
<protein>
    <recommendedName>
        <fullName evidence="10">Elicitin</fullName>
    </recommendedName>
</protein>
<evidence type="ECO:0000256" key="2">
    <source>
        <dbReference type="ARBA" id="ARBA00009544"/>
    </source>
</evidence>
<feature type="non-terminal residue" evidence="8">
    <location>
        <position position="1"/>
    </location>
</feature>
<dbReference type="AlphaFoldDB" id="A0AAV2YQE4"/>
<evidence type="ECO:0000313" key="8">
    <source>
        <dbReference type="EMBL" id="DAZ95676.1"/>
    </source>
</evidence>
<name>A0AAV2YQE4_9STRA</name>
<feature type="chain" id="PRO_5043707855" description="Elicitin" evidence="7">
    <location>
        <begin position="19"/>
        <end position="526"/>
    </location>
</feature>
<dbReference type="EMBL" id="DAKRPA010000195">
    <property type="protein sequence ID" value="DAZ95676.1"/>
    <property type="molecule type" value="Genomic_DNA"/>
</dbReference>
<feature type="compositionally biased region" description="Low complexity" evidence="6">
    <location>
        <begin position="462"/>
        <end position="488"/>
    </location>
</feature>
<reference evidence="8" key="2">
    <citation type="journal article" date="2023" name="Microbiol Resour">
        <title>Decontamination and Annotation of the Draft Genome Sequence of the Oomycete Lagenidium giganteum ARSEF 373.</title>
        <authorList>
            <person name="Morgan W.R."/>
            <person name="Tartar A."/>
        </authorList>
    </citation>
    <scope>NUCLEOTIDE SEQUENCE</scope>
    <source>
        <strain evidence="8">ARSEF 373</strain>
    </source>
</reference>
<dbReference type="PRINTS" id="PR00948">
    <property type="entry name" value="ELICITIN"/>
</dbReference>
<dbReference type="Gene3D" id="1.10.239.10">
    <property type="entry name" value="Elicitin domain"/>
    <property type="match status" value="4"/>
</dbReference>
<comment type="similarity">
    <text evidence="2">Belongs to the elicitin family.</text>
</comment>
<organism evidence="8 9">
    <name type="scientific">Lagenidium giganteum</name>
    <dbReference type="NCBI Taxonomy" id="4803"/>
    <lineage>
        <taxon>Eukaryota</taxon>
        <taxon>Sar</taxon>
        <taxon>Stramenopiles</taxon>
        <taxon>Oomycota</taxon>
        <taxon>Peronosporomycetes</taxon>
        <taxon>Pythiales</taxon>
        <taxon>Pythiaceae</taxon>
    </lineage>
</organism>
<dbReference type="SUPFAM" id="SSF48647">
    <property type="entry name" value="Fungal elicitin"/>
    <property type="match status" value="4"/>
</dbReference>
<feature type="compositionally biased region" description="Polar residues" evidence="6">
    <location>
        <begin position="402"/>
        <end position="435"/>
    </location>
</feature>
<keyword evidence="3" id="KW-0964">Secreted</keyword>
<keyword evidence="5" id="KW-1015">Disulfide bond</keyword>
<dbReference type="InterPro" id="IPR036470">
    <property type="entry name" value="Elicitin_sf"/>
</dbReference>
<dbReference type="Pfam" id="PF00964">
    <property type="entry name" value="Elicitin"/>
    <property type="match status" value="4"/>
</dbReference>
<comment type="caution">
    <text evidence="8">The sequence shown here is derived from an EMBL/GenBank/DDBJ whole genome shotgun (WGS) entry which is preliminary data.</text>
</comment>
<evidence type="ECO:0000256" key="3">
    <source>
        <dbReference type="ARBA" id="ARBA00022525"/>
    </source>
</evidence>
<evidence type="ECO:0000256" key="5">
    <source>
        <dbReference type="ARBA" id="ARBA00023157"/>
    </source>
</evidence>
<keyword evidence="9" id="KW-1185">Reference proteome</keyword>
<evidence type="ECO:0000256" key="7">
    <source>
        <dbReference type="SAM" id="SignalP"/>
    </source>
</evidence>
<feature type="signal peptide" evidence="7">
    <location>
        <begin position="1"/>
        <end position="18"/>
    </location>
</feature>
<dbReference type="InterPro" id="IPR002200">
    <property type="entry name" value="Elicitin"/>
</dbReference>
<accession>A0AAV2YQE4</accession>
<feature type="compositionally biased region" description="Low complexity" evidence="6">
    <location>
        <begin position="438"/>
        <end position="453"/>
    </location>
</feature>
<feature type="region of interest" description="Disordered" evidence="6">
    <location>
        <begin position="399"/>
        <end position="526"/>
    </location>
</feature>
<evidence type="ECO:0000256" key="1">
    <source>
        <dbReference type="ARBA" id="ARBA00004613"/>
    </source>
</evidence>
<dbReference type="GO" id="GO:0052040">
    <property type="term" value="P:symbiont-mediated perturbation of host programmed cell death"/>
    <property type="evidence" value="ECO:0007669"/>
    <property type="project" value="UniProtKB-KW"/>
</dbReference>
<keyword evidence="4" id="KW-0928">Hypersensitive response elicitation</keyword>
<dbReference type="GO" id="GO:0005576">
    <property type="term" value="C:extracellular region"/>
    <property type="evidence" value="ECO:0007669"/>
    <property type="project" value="UniProtKB-SubCell"/>
</dbReference>
<evidence type="ECO:0000256" key="4">
    <source>
        <dbReference type="ARBA" id="ARBA00022978"/>
    </source>
</evidence>
<evidence type="ECO:0000256" key="6">
    <source>
        <dbReference type="SAM" id="MobiDB-lite"/>
    </source>
</evidence>